<reference evidence="2" key="1">
    <citation type="submission" date="2021-01" db="EMBL/GenBank/DDBJ databases">
        <title>Whole genome shotgun sequence of Verrucosispora sediminis NBRC 107745.</title>
        <authorList>
            <person name="Komaki H."/>
            <person name="Tamura T."/>
        </authorList>
    </citation>
    <scope>NUCLEOTIDE SEQUENCE</scope>
    <source>
        <strain evidence="2">NBRC 107745</strain>
    </source>
</reference>
<protein>
    <recommendedName>
        <fullName evidence="4">AbrB/MazE/SpoVT family DNA-binding domain-containing protein</fullName>
    </recommendedName>
</protein>
<dbReference type="Proteomes" id="UP000607311">
    <property type="component" value="Unassembled WGS sequence"/>
</dbReference>
<feature type="region of interest" description="Disordered" evidence="1">
    <location>
        <begin position="1"/>
        <end position="25"/>
    </location>
</feature>
<keyword evidence="3" id="KW-1185">Reference proteome</keyword>
<gene>
    <name evidence="2" type="ORF">Vse01_42110</name>
</gene>
<evidence type="ECO:0000313" key="3">
    <source>
        <dbReference type="Proteomes" id="UP000607311"/>
    </source>
</evidence>
<proteinExistence type="predicted"/>
<organism evidence="2 3">
    <name type="scientific">Micromonospora sediminimaris</name>
    <dbReference type="NCBI Taxonomy" id="547162"/>
    <lineage>
        <taxon>Bacteria</taxon>
        <taxon>Bacillati</taxon>
        <taxon>Actinomycetota</taxon>
        <taxon>Actinomycetes</taxon>
        <taxon>Micromonosporales</taxon>
        <taxon>Micromonosporaceae</taxon>
        <taxon>Micromonospora</taxon>
    </lineage>
</organism>
<dbReference type="AlphaFoldDB" id="A0A9W5UVM0"/>
<name>A0A9W5UVM0_9ACTN</name>
<comment type="caution">
    <text evidence="2">The sequence shown here is derived from an EMBL/GenBank/DDBJ whole genome shotgun (WGS) entry which is preliminary data.</text>
</comment>
<evidence type="ECO:0008006" key="4">
    <source>
        <dbReference type="Google" id="ProtNLM"/>
    </source>
</evidence>
<dbReference type="EMBL" id="BOPD01000026">
    <property type="protein sequence ID" value="GIJ35063.1"/>
    <property type="molecule type" value="Genomic_DNA"/>
</dbReference>
<accession>A0A9W5UVM0</accession>
<evidence type="ECO:0000313" key="2">
    <source>
        <dbReference type="EMBL" id="GIJ35063.1"/>
    </source>
</evidence>
<evidence type="ECO:0000256" key="1">
    <source>
        <dbReference type="SAM" id="MobiDB-lite"/>
    </source>
</evidence>
<sequence length="158" mass="16716">MSTSSVPPVVPRVIPANAGTGPGPLGRVRRPLPLPALSSKYARTADTAYALSAVDKSGRIADRSIVRALGWAPETRLDIREQSGVILVCATADGVHRIGDRGYVLLPLTVRRWCRLKAGDRVLLVANLSADVLAAHPLAVLDRLMAGTHSAVKRGETA</sequence>